<evidence type="ECO:0008006" key="4">
    <source>
        <dbReference type="Google" id="ProtNLM"/>
    </source>
</evidence>
<dbReference type="Proteomes" id="UP000431269">
    <property type="component" value="Chromosome"/>
</dbReference>
<gene>
    <name evidence="2" type="ORF">DSM104635_01539</name>
</gene>
<protein>
    <recommendedName>
        <fullName evidence="4">Sugar transporter</fullName>
    </recommendedName>
</protein>
<feature type="transmembrane region" description="Helical" evidence="1">
    <location>
        <begin position="54"/>
        <end position="76"/>
    </location>
</feature>
<dbReference type="RefSeq" id="WP_228445939.1">
    <property type="nucleotide sequence ID" value="NZ_CP047045.1"/>
</dbReference>
<feature type="transmembrane region" description="Helical" evidence="1">
    <location>
        <begin position="120"/>
        <end position="139"/>
    </location>
</feature>
<evidence type="ECO:0000313" key="3">
    <source>
        <dbReference type="Proteomes" id="UP000431269"/>
    </source>
</evidence>
<dbReference type="AlphaFoldDB" id="A0A6I6MJ88"/>
<sequence length="149" mass="16413">MTDTAPAKSGAPWHLWVVGVVSLLWNAFGCYDYYMTNTGGDEYLRSYGMTAAQIAFYHAMPAWMTGAWAVGVWGALLGSALFLLRSKWAFHVFVVSFAAFVLSVIYTYGFTNGAEVNGMIAIVMSGVIAASCVFFIWYARFATKRGILR</sequence>
<evidence type="ECO:0000256" key="1">
    <source>
        <dbReference type="SAM" id="Phobius"/>
    </source>
</evidence>
<reference evidence="3" key="1">
    <citation type="submission" date="2019-12" db="EMBL/GenBank/DDBJ databases">
        <title>Complete genome of Terracaulis silvestris 0127_4.</title>
        <authorList>
            <person name="Vieira S."/>
            <person name="Riedel T."/>
            <person name="Sproer C."/>
            <person name="Pascual J."/>
            <person name="Boedeker C."/>
            <person name="Overmann J."/>
        </authorList>
    </citation>
    <scope>NUCLEOTIDE SEQUENCE [LARGE SCALE GENOMIC DNA]</scope>
    <source>
        <strain evidence="3">0127_4</strain>
    </source>
</reference>
<name>A0A6I6MJ88_9CAUL</name>
<keyword evidence="1" id="KW-1133">Transmembrane helix</keyword>
<dbReference type="KEGG" id="tsv:DSM104635_01539"/>
<feature type="transmembrane region" description="Helical" evidence="1">
    <location>
        <begin position="88"/>
        <end position="108"/>
    </location>
</feature>
<feature type="transmembrane region" description="Helical" evidence="1">
    <location>
        <begin position="12"/>
        <end position="34"/>
    </location>
</feature>
<accession>A0A6I6MJ88</accession>
<proteinExistence type="predicted"/>
<evidence type="ECO:0000313" key="2">
    <source>
        <dbReference type="EMBL" id="QGZ94709.1"/>
    </source>
</evidence>
<keyword evidence="1" id="KW-0812">Transmembrane</keyword>
<keyword evidence="3" id="KW-1185">Reference proteome</keyword>
<dbReference type="EMBL" id="CP047045">
    <property type="protein sequence ID" value="QGZ94709.1"/>
    <property type="molecule type" value="Genomic_DNA"/>
</dbReference>
<organism evidence="2 3">
    <name type="scientific">Terricaulis silvestris</name>
    <dbReference type="NCBI Taxonomy" id="2686094"/>
    <lineage>
        <taxon>Bacteria</taxon>
        <taxon>Pseudomonadati</taxon>
        <taxon>Pseudomonadota</taxon>
        <taxon>Alphaproteobacteria</taxon>
        <taxon>Caulobacterales</taxon>
        <taxon>Caulobacteraceae</taxon>
        <taxon>Terricaulis</taxon>
    </lineage>
</organism>
<keyword evidence="1" id="KW-0472">Membrane</keyword>